<keyword evidence="3" id="KW-1185">Reference proteome</keyword>
<dbReference type="SUPFAM" id="SSF58113">
    <property type="entry name" value="Apolipoprotein A-I"/>
    <property type="match status" value="1"/>
</dbReference>
<evidence type="ECO:0000313" key="2">
    <source>
        <dbReference type="EMBL" id="SFO02740.1"/>
    </source>
</evidence>
<reference evidence="2 3" key="1">
    <citation type="submission" date="2016-10" db="EMBL/GenBank/DDBJ databases">
        <authorList>
            <person name="de Groot N.N."/>
        </authorList>
    </citation>
    <scope>NUCLEOTIDE SEQUENCE [LARGE SCALE GENOMIC DNA]</scope>
    <source>
        <strain evidence="2 3">CGMCC 4.1877</strain>
    </source>
</reference>
<dbReference type="Proteomes" id="UP000199614">
    <property type="component" value="Unassembled WGS sequence"/>
</dbReference>
<dbReference type="AlphaFoldDB" id="A0A1I5DUG5"/>
<dbReference type="Gene3D" id="1.20.5.1230">
    <property type="entry name" value="Apolipoprotein A-I"/>
    <property type="match status" value="1"/>
</dbReference>
<dbReference type="STRING" id="260086.SAMN05216207_102783"/>
<sequence length="248" mass="26590">MAVNLPTSADVRKLREQTAEQAEVVRTPLLAVLGAGDLAYSTVSRAVTDARATATKRVEDVQNRVSELPEEFKELRGKLSSDSLRKQVDEFRSDVEGVYVGFAQRGEKAWGRLRKQPQVEQAIATVEDLTEKFDARVDGFVDDTHEAAEKALSSVTTQTRSVGEKVARRAQSTADKAAETVTEVSSDAAEAIEEAGDEVAATSRSTSRKAAARTTPKTAPKAAPKTAAKSAAARKPAARRTGDSSTEK</sequence>
<dbReference type="OrthoDB" id="5189864at2"/>
<dbReference type="EMBL" id="FOUY01000027">
    <property type="protein sequence ID" value="SFO02740.1"/>
    <property type="molecule type" value="Genomic_DNA"/>
</dbReference>
<gene>
    <name evidence="2" type="ORF">SAMN05216207_102783</name>
</gene>
<dbReference type="RefSeq" id="WP_143105497.1">
    <property type="nucleotide sequence ID" value="NZ_FOUY01000027.1"/>
</dbReference>
<proteinExistence type="predicted"/>
<organism evidence="2 3">
    <name type="scientific">Pseudonocardia ammonioxydans</name>
    <dbReference type="NCBI Taxonomy" id="260086"/>
    <lineage>
        <taxon>Bacteria</taxon>
        <taxon>Bacillati</taxon>
        <taxon>Actinomycetota</taxon>
        <taxon>Actinomycetes</taxon>
        <taxon>Pseudonocardiales</taxon>
        <taxon>Pseudonocardiaceae</taxon>
        <taxon>Pseudonocardia</taxon>
    </lineage>
</organism>
<protein>
    <submittedName>
        <fullName evidence="2">Heparin binding hemagglutinin HbhA</fullName>
    </submittedName>
</protein>
<accession>A0A1I5DUG5</accession>
<evidence type="ECO:0000256" key="1">
    <source>
        <dbReference type="SAM" id="MobiDB-lite"/>
    </source>
</evidence>
<evidence type="ECO:0000313" key="3">
    <source>
        <dbReference type="Proteomes" id="UP000199614"/>
    </source>
</evidence>
<feature type="region of interest" description="Disordered" evidence="1">
    <location>
        <begin position="151"/>
        <end position="248"/>
    </location>
</feature>
<feature type="compositionally biased region" description="Low complexity" evidence="1">
    <location>
        <begin position="212"/>
        <end position="235"/>
    </location>
</feature>
<name>A0A1I5DUG5_PSUAM</name>